<sequence>MSGSRFPVLGRKANRFSRFAAWSASGAKILSIAAPVLAKIIFFLARESPNLFWWAAGTLLLSLLLQLTSFAWERRLSAQSLVTNNVLNTDVARMAAFLAAMPRQGEAARVSMLNELARYTVDVLVNVYHGVKDVRAIAYTLAASNDSLEVFRHAGLREPSGPFLATDPGRGQKALSFVLDSSPASLFIPNIAKERPDYYGGSGQGYGTFISLRIHDGSEAYGMLTLDAARVGELTQDDVKVVQMFANLLAVAFGHVAAAGSTHPRYRGIE</sequence>
<feature type="transmembrane region" description="Helical" evidence="1">
    <location>
        <begin position="21"/>
        <end position="45"/>
    </location>
</feature>
<dbReference type="InterPro" id="IPR029016">
    <property type="entry name" value="GAF-like_dom_sf"/>
</dbReference>
<feature type="transmembrane region" description="Helical" evidence="1">
    <location>
        <begin position="51"/>
        <end position="72"/>
    </location>
</feature>
<gene>
    <name evidence="3" type="ordered locus">RSal33209_3316</name>
</gene>
<evidence type="ECO:0000259" key="2">
    <source>
        <dbReference type="Pfam" id="PF01590"/>
    </source>
</evidence>
<evidence type="ECO:0000313" key="4">
    <source>
        <dbReference type="Proteomes" id="UP000002007"/>
    </source>
</evidence>
<reference evidence="4" key="1">
    <citation type="journal article" date="2008" name="J. Bacteriol.">
        <title>Genome sequence of the fish pathogen Renibacterium salmoninarum suggests reductive evolution away from an environmental Arthrobacter ancestor.</title>
        <authorList>
            <person name="Wiens G.D."/>
            <person name="Rockey D.D."/>
            <person name="Wu Z."/>
            <person name="Chang J."/>
            <person name="Levy R."/>
            <person name="Crane S."/>
            <person name="Chen D.S."/>
            <person name="Capri G.R."/>
            <person name="Burnett J.R."/>
            <person name="Sudheesh P.S."/>
            <person name="Schipma M.J."/>
            <person name="Burd H."/>
            <person name="Bhattacharyya A."/>
            <person name="Rhodes L.D."/>
            <person name="Kaul R."/>
            <person name="Strom M.S."/>
        </authorList>
    </citation>
    <scope>NUCLEOTIDE SEQUENCE [LARGE SCALE GENOMIC DNA]</scope>
    <source>
        <strain evidence="4">ATCC 33209 / DSM 20767 / JCM 11484 / NBRC 15589 / NCIMB 2235</strain>
    </source>
</reference>
<protein>
    <recommendedName>
        <fullName evidence="2">GAF domain-containing protein</fullName>
    </recommendedName>
</protein>
<dbReference type="Pfam" id="PF01590">
    <property type="entry name" value="GAF"/>
    <property type="match status" value="1"/>
</dbReference>
<dbReference type="HOGENOM" id="CLU_1003417_0_0_11"/>
<name>A9WV07_RENSM</name>
<feature type="domain" description="GAF" evidence="2">
    <location>
        <begin position="184"/>
        <end position="252"/>
    </location>
</feature>
<dbReference type="KEGG" id="rsa:RSal33209_3316"/>
<dbReference type="Gene3D" id="3.30.450.40">
    <property type="match status" value="1"/>
</dbReference>
<accession>A9WV07</accession>
<dbReference type="Proteomes" id="UP000002007">
    <property type="component" value="Chromosome"/>
</dbReference>
<dbReference type="EMBL" id="CP000910">
    <property type="protein sequence ID" value="ABY25028.1"/>
    <property type="molecule type" value="Genomic_DNA"/>
</dbReference>
<keyword evidence="1" id="KW-0812">Transmembrane</keyword>
<dbReference type="STRING" id="288705.RSal33209_3316"/>
<keyword evidence="1" id="KW-0472">Membrane</keyword>
<organism evidence="3 4">
    <name type="scientific">Renibacterium salmoninarum (strain ATCC 33209 / DSM 20767 / JCM 11484 / NBRC 15589 / NCIMB 2235)</name>
    <dbReference type="NCBI Taxonomy" id="288705"/>
    <lineage>
        <taxon>Bacteria</taxon>
        <taxon>Bacillati</taxon>
        <taxon>Actinomycetota</taxon>
        <taxon>Actinomycetes</taxon>
        <taxon>Micrococcales</taxon>
        <taxon>Micrococcaceae</taxon>
        <taxon>Renibacterium</taxon>
    </lineage>
</organism>
<dbReference type="AlphaFoldDB" id="A9WV07"/>
<evidence type="ECO:0000256" key="1">
    <source>
        <dbReference type="SAM" id="Phobius"/>
    </source>
</evidence>
<dbReference type="InterPro" id="IPR003018">
    <property type="entry name" value="GAF"/>
</dbReference>
<dbReference type="SUPFAM" id="SSF55781">
    <property type="entry name" value="GAF domain-like"/>
    <property type="match status" value="1"/>
</dbReference>
<keyword evidence="4" id="KW-1185">Reference proteome</keyword>
<keyword evidence="1" id="KW-1133">Transmembrane helix</keyword>
<evidence type="ECO:0000313" key="3">
    <source>
        <dbReference type="EMBL" id="ABY25028.1"/>
    </source>
</evidence>
<proteinExistence type="predicted"/>
<dbReference type="eggNOG" id="ENOG50329WE">
    <property type="taxonomic scope" value="Bacteria"/>
</dbReference>
<dbReference type="RefSeq" id="WP_012246668.1">
    <property type="nucleotide sequence ID" value="NC_010168.1"/>
</dbReference>